<dbReference type="Proteomes" id="UP001153714">
    <property type="component" value="Chromosome 3"/>
</dbReference>
<name>A0A9N9R711_9NEOP</name>
<evidence type="ECO:0000313" key="1">
    <source>
        <dbReference type="EMBL" id="CAG9791464.1"/>
    </source>
</evidence>
<sequence>MQRTRSVFKCPLLGDVCEMKENVLPSYEDVMKYYEWTRHQLKLLLETAKEPIFGEIADIVTSRAENIWQTASIPTVTQTRIVQMLKAYHLKCKNLLKSIKRFSPDKLNSFQQSSKILFDISACKCKEFAQCICPKDKKVPKPEHPFLTDQRTTRIMVISGIDVTATKNLQKTLKGKHERENRQNTSFSTSTLADLNVSTSSATSSESEKQESSMILNIIEKKIKKSTLNFPTLSKICDRYGVSDRAAAAIASSVLFDIGSDVEIIDRHKLRRERTKTREKIMENAAVTELLALYFDVRKDKTLKIDKKGGKCYRTMVVEERISLNQEPGSIYMGYVVPDVGTAKGIEAAITGFLLQKEVSQDKIMAIGCDGTNVNTGKYVGVIRLLEKRLQKPLQWIICLLHLNELPLRHMFLHLDGCTSGLNIGPQGKSLETCESCLLKNLNASKVKCYQKWPKI</sequence>
<keyword evidence="2" id="KW-1185">Reference proteome</keyword>
<protein>
    <submittedName>
        <fullName evidence="1">Uncharacterized protein</fullName>
    </submittedName>
</protein>
<proteinExistence type="predicted"/>
<reference evidence="1" key="2">
    <citation type="submission" date="2022-10" db="EMBL/GenBank/DDBJ databases">
        <authorList>
            <consortium name="ENA_rothamsted_submissions"/>
            <consortium name="culmorum"/>
            <person name="King R."/>
        </authorList>
    </citation>
    <scope>NUCLEOTIDE SEQUENCE</scope>
</reference>
<reference evidence="1" key="1">
    <citation type="submission" date="2021-12" db="EMBL/GenBank/DDBJ databases">
        <authorList>
            <person name="King R."/>
        </authorList>
    </citation>
    <scope>NUCLEOTIDE SEQUENCE</scope>
</reference>
<accession>A0A9N9R711</accession>
<evidence type="ECO:0000313" key="2">
    <source>
        <dbReference type="Proteomes" id="UP001153714"/>
    </source>
</evidence>
<organism evidence="1 2">
    <name type="scientific">Diatraea saccharalis</name>
    <name type="common">sugarcane borer</name>
    <dbReference type="NCBI Taxonomy" id="40085"/>
    <lineage>
        <taxon>Eukaryota</taxon>
        <taxon>Metazoa</taxon>
        <taxon>Ecdysozoa</taxon>
        <taxon>Arthropoda</taxon>
        <taxon>Hexapoda</taxon>
        <taxon>Insecta</taxon>
        <taxon>Pterygota</taxon>
        <taxon>Neoptera</taxon>
        <taxon>Endopterygota</taxon>
        <taxon>Lepidoptera</taxon>
        <taxon>Glossata</taxon>
        <taxon>Ditrysia</taxon>
        <taxon>Pyraloidea</taxon>
        <taxon>Crambidae</taxon>
        <taxon>Crambinae</taxon>
        <taxon>Diatraea</taxon>
    </lineage>
</organism>
<dbReference type="AlphaFoldDB" id="A0A9N9R711"/>
<dbReference type="OrthoDB" id="6617942at2759"/>
<dbReference type="EMBL" id="OU893334">
    <property type="protein sequence ID" value="CAG9791464.1"/>
    <property type="molecule type" value="Genomic_DNA"/>
</dbReference>
<gene>
    <name evidence="1" type="ORF">DIATSA_LOCUS9076</name>
</gene>